<comment type="caution">
    <text evidence="1">The sequence shown here is derived from an EMBL/GenBank/DDBJ whole genome shotgun (WGS) entry which is preliminary data.</text>
</comment>
<protein>
    <submittedName>
        <fullName evidence="1">Uncharacterized protein</fullName>
    </submittedName>
</protein>
<dbReference type="AlphaFoldDB" id="A0A9J6FTE4"/>
<dbReference type="VEuPathDB" id="VectorBase:HLOH_063999"/>
<dbReference type="OrthoDB" id="29523at2759"/>
<reference evidence="1 2" key="1">
    <citation type="journal article" date="2020" name="Cell">
        <title>Large-Scale Comparative Analyses of Tick Genomes Elucidate Their Genetic Diversity and Vector Capacities.</title>
        <authorList>
            <consortium name="Tick Genome and Microbiome Consortium (TIGMIC)"/>
            <person name="Jia N."/>
            <person name="Wang J."/>
            <person name="Shi W."/>
            <person name="Du L."/>
            <person name="Sun Y."/>
            <person name="Zhan W."/>
            <person name="Jiang J.F."/>
            <person name="Wang Q."/>
            <person name="Zhang B."/>
            <person name="Ji P."/>
            <person name="Bell-Sakyi L."/>
            <person name="Cui X.M."/>
            <person name="Yuan T.T."/>
            <person name="Jiang B.G."/>
            <person name="Yang W.F."/>
            <person name="Lam T.T."/>
            <person name="Chang Q.C."/>
            <person name="Ding S.J."/>
            <person name="Wang X.J."/>
            <person name="Zhu J.G."/>
            <person name="Ruan X.D."/>
            <person name="Zhao L."/>
            <person name="Wei J.T."/>
            <person name="Ye R.Z."/>
            <person name="Que T.C."/>
            <person name="Du C.H."/>
            <person name="Zhou Y.H."/>
            <person name="Cheng J.X."/>
            <person name="Dai P.F."/>
            <person name="Guo W.B."/>
            <person name="Han X.H."/>
            <person name="Huang E.J."/>
            <person name="Li L.F."/>
            <person name="Wei W."/>
            <person name="Gao Y.C."/>
            <person name="Liu J.Z."/>
            <person name="Shao H.Z."/>
            <person name="Wang X."/>
            <person name="Wang C.C."/>
            <person name="Yang T.C."/>
            <person name="Huo Q.B."/>
            <person name="Li W."/>
            <person name="Chen H.Y."/>
            <person name="Chen S.E."/>
            <person name="Zhou L.G."/>
            <person name="Ni X.B."/>
            <person name="Tian J.H."/>
            <person name="Sheng Y."/>
            <person name="Liu T."/>
            <person name="Pan Y.S."/>
            <person name="Xia L.Y."/>
            <person name="Li J."/>
            <person name="Zhao F."/>
            <person name="Cao W.C."/>
        </authorList>
    </citation>
    <scope>NUCLEOTIDE SEQUENCE [LARGE SCALE GENOMIC DNA]</scope>
    <source>
        <strain evidence="1">HaeL-2018</strain>
    </source>
</reference>
<proteinExistence type="predicted"/>
<accession>A0A9J6FTE4</accession>
<keyword evidence="2" id="KW-1185">Reference proteome</keyword>
<organism evidence="1 2">
    <name type="scientific">Haemaphysalis longicornis</name>
    <name type="common">Bush tick</name>
    <dbReference type="NCBI Taxonomy" id="44386"/>
    <lineage>
        <taxon>Eukaryota</taxon>
        <taxon>Metazoa</taxon>
        <taxon>Ecdysozoa</taxon>
        <taxon>Arthropoda</taxon>
        <taxon>Chelicerata</taxon>
        <taxon>Arachnida</taxon>
        <taxon>Acari</taxon>
        <taxon>Parasitiformes</taxon>
        <taxon>Ixodida</taxon>
        <taxon>Ixodoidea</taxon>
        <taxon>Ixodidae</taxon>
        <taxon>Haemaphysalinae</taxon>
        <taxon>Haemaphysalis</taxon>
    </lineage>
</organism>
<dbReference type="EMBL" id="JABSTR010000004">
    <property type="protein sequence ID" value="KAH9366059.1"/>
    <property type="molecule type" value="Genomic_DNA"/>
</dbReference>
<sequence length="129" mass="14891">METSTEDLWNTPANLPFRLHPTKLGLALPKASPGGLWAWWTRPSVHKLNPNKTCHLGKEDFAAVLTDHIGRQHRYSNWIHIPGYGTDEWLHKSVDVLVNQMRKEARAKRNENFHVSTKKIVWKDSDDSD</sequence>
<evidence type="ECO:0000313" key="1">
    <source>
        <dbReference type="EMBL" id="KAH9366059.1"/>
    </source>
</evidence>
<name>A0A9J6FTE4_HAELO</name>
<gene>
    <name evidence="1" type="ORF">HPB48_007883</name>
</gene>
<evidence type="ECO:0000313" key="2">
    <source>
        <dbReference type="Proteomes" id="UP000821853"/>
    </source>
</evidence>
<dbReference type="Proteomes" id="UP000821853">
    <property type="component" value="Chromosome 2"/>
</dbReference>